<dbReference type="CDD" id="cd11715">
    <property type="entry name" value="THUMP_AdoMetMT"/>
    <property type="match status" value="1"/>
</dbReference>
<keyword evidence="6" id="KW-1185">Reference proteome</keyword>
<organism evidence="5 6">
    <name type="scientific">Fusibacter tunisiensis</name>
    <dbReference type="NCBI Taxonomy" id="1008308"/>
    <lineage>
        <taxon>Bacteria</taxon>
        <taxon>Bacillati</taxon>
        <taxon>Bacillota</taxon>
        <taxon>Clostridia</taxon>
        <taxon>Eubacteriales</taxon>
        <taxon>Eubacteriales Family XII. Incertae Sedis</taxon>
        <taxon>Fusibacter</taxon>
    </lineage>
</organism>
<keyword evidence="1 5" id="KW-0489">Methyltransferase</keyword>
<dbReference type="InterPro" id="IPR054170">
    <property type="entry name" value="RlmL_1st"/>
</dbReference>
<dbReference type="InterPro" id="IPR002052">
    <property type="entry name" value="DNA_methylase_N6_adenine_CS"/>
</dbReference>
<evidence type="ECO:0000256" key="1">
    <source>
        <dbReference type="ARBA" id="ARBA00022603"/>
    </source>
</evidence>
<evidence type="ECO:0000256" key="3">
    <source>
        <dbReference type="PROSITE-ProRule" id="PRU00529"/>
    </source>
</evidence>
<dbReference type="Proteomes" id="UP000767854">
    <property type="component" value="Unassembled WGS sequence"/>
</dbReference>
<dbReference type="RefSeq" id="WP_204661854.1">
    <property type="nucleotide sequence ID" value="NZ_JAFBDT010000002.1"/>
</dbReference>
<dbReference type="InterPro" id="IPR029063">
    <property type="entry name" value="SAM-dependent_MTases_sf"/>
</dbReference>
<dbReference type="CDD" id="cd02440">
    <property type="entry name" value="AdoMet_MTases"/>
    <property type="match status" value="1"/>
</dbReference>
<dbReference type="Gene3D" id="3.30.2130.30">
    <property type="match status" value="1"/>
</dbReference>
<proteinExistence type="predicted"/>
<keyword evidence="2 5" id="KW-0808">Transferase</keyword>
<comment type="caution">
    <text evidence="5">The sequence shown here is derived from an EMBL/GenBank/DDBJ whole genome shotgun (WGS) entry which is preliminary data.</text>
</comment>
<dbReference type="PANTHER" id="PTHR47313:SF1">
    <property type="entry name" value="RIBOSOMAL RNA LARGE SUBUNIT METHYLTRANSFERASE K_L"/>
    <property type="match status" value="1"/>
</dbReference>
<dbReference type="PANTHER" id="PTHR47313">
    <property type="entry name" value="RIBOSOMAL RNA LARGE SUBUNIT METHYLTRANSFERASE K/L"/>
    <property type="match status" value="1"/>
</dbReference>
<dbReference type="SMART" id="SM00981">
    <property type="entry name" value="THUMP"/>
    <property type="match status" value="1"/>
</dbReference>
<dbReference type="EMBL" id="JAFBDT010000002">
    <property type="protein sequence ID" value="MBM7560973.1"/>
    <property type="molecule type" value="Genomic_DNA"/>
</dbReference>
<dbReference type="Pfam" id="PF22020">
    <property type="entry name" value="RlmL_1st"/>
    <property type="match status" value="1"/>
</dbReference>
<evidence type="ECO:0000256" key="2">
    <source>
        <dbReference type="ARBA" id="ARBA00022679"/>
    </source>
</evidence>
<name>A0ABS2MNK5_9FIRM</name>
<dbReference type="InterPro" id="IPR053943">
    <property type="entry name" value="RlmKL-like_Mtase_CS"/>
</dbReference>
<accession>A0ABS2MNK5</accession>
<keyword evidence="3" id="KW-0694">RNA-binding</keyword>
<dbReference type="PROSITE" id="PS51165">
    <property type="entry name" value="THUMP"/>
    <property type="match status" value="1"/>
</dbReference>
<dbReference type="GO" id="GO:0008168">
    <property type="term" value="F:methyltransferase activity"/>
    <property type="evidence" value="ECO:0007669"/>
    <property type="project" value="UniProtKB-KW"/>
</dbReference>
<dbReference type="InterPro" id="IPR000241">
    <property type="entry name" value="RlmKL-like_Mtase"/>
</dbReference>
<dbReference type="PROSITE" id="PS00092">
    <property type="entry name" value="N6_MTASE"/>
    <property type="match status" value="1"/>
</dbReference>
<evidence type="ECO:0000313" key="6">
    <source>
        <dbReference type="Proteomes" id="UP000767854"/>
    </source>
</evidence>
<dbReference type="Pfam" id="PF02926">
    <property type="entry name" value="THUMP"/>
    <property type="match status" value="1"/>
</dbReference>
<evidence type="ECO:0000313" key="5">
    <source>
        <dbReference type="EMBL" id="MBM7560973.1"/>
    </source>
</evidence>
<dbReference type="Pfam" id="PF01170">
    <property type="entry name" value="UPF0020"/>
    <property type="match status" value="1"/>
</dbReference>
<feature type="domain" description="THUMP" evidence="4">
    <location>
        <begin position="44"/>
        <end position="154"/>
    </location>
</feature>
<dbReference type="SUPFAM" id="SSF53335">
    <property type="entry name" value="S-adenosyl-L-methionine-dependent methyltransferases"/>
    <property type="match status" value="1"/>
</dbReference>
<dbReference type="EC" id="2.1.1.-" evidence="5"/>
<sequence length="385" mass="43848">MKLRLIATAVFGLEAIVAQEIKDLGFENVITENGRVLFDSDAAGLVKANLWIRTAERIFLCVGQFKAKTFEQLFQGVTALPWEAYIPKDAAFPVDANSVKSTLFSLSDIQSISKKAIVKRLVKLHKTEWFEETGETYRIRVSILKDEVTVAIDTSGTGLHRRGYREKANEAPLKETLAAGLIAVSKWTPDRPFIDPFCGSGTLVIEAAMKAKNIAPGLNRQFDCEKWRWIPSELWKASRKEAYEAIEQTLDIQLEGYDIDPKAVEIARENAELAGVDDIIHFQVRDIRDFSTKKQYGTILCNPPYGERLNDIKEVEKLVFTMGQVFDKYPTWSKYILTAFEAFETFYGQKATKNRKLYNGRIKTHFYMYFGARPPRKNVTSEEAR</sequence>
<dbReference type="InterPro" id="IPR004114">
    <property type="entry name" value="THUMP_dom"/>
</dbReference>
<dbReference type="PROSITE" id="PS01261">
    <property type="entry name" value="UPF0020"/>
    <property type="match status" value="1"/>
</dbReference>
<dbReference type="GO" id="GO:0032259">
    <property type="term" value="P:methylation"/>
    <property type="evidence" value="ECO:0007669"/>
    <property type="project" value="UniProtKB-KW"/>
</dbReference>
<reference evidence="5 6" key="1">
    <citation type="submission" date="2021-01" db="EMBL/GenBank/DDBJ databases">
        <title>Genomic Encyclopedia of Type Strains, Phase IV (KMG-IV): sequencing the most valuable type-strain genomes for metagenomic binning, comparative biology and taxonomic classification.</title>
        <authorList>
            <person name="Goeker M."/>
        </authorList>
    </citation>
    <scope>NUCLEOTIDE SEQUENCE [LARGE SCALE GENOMIC DNA]</scope>
    <source>
        <strain evidence="5 6">DSM 24436</strain>
    </source>
</reference>
<gene>
    <name evidence="5" type="ORF">JOC49_000487</name>
</gene>
<dbReference type="Gene3D" id="3.40.50.150">
    <property type="entry name" value="Vaccinia Virus protein VP39"/>
    <property type="match status" value="1"/>
</dbReference>
<evidence type="ECO:0000259" key="4">
    <source>
        <dbReference type="PROSITE" id="PS51165"/>
    </source>
</evidence>
<protein>
    <submittedName>
        <fullName evidence="5">N6-adenine-specific DNA methylase</fullName>
        <ecNumber evidence="5">2.1.1.-</ecNumber>
    </submittedName>
</protein>